<sequence length="176" mass="18865">MPWDIDMMQSRLNTLTRQNGAILIITLLFLVTISLLTVSSMQASNIGLFMASNEESRISAEQGAQALADAIFSNPSATPVVGGAGFTICTAGEVGCNQFNLPVENSELATAIANGHMRARVQREGPLSRPPPRSVESSIDKFTSASFEVTTTYDRTDESLGKQQISEGVLVLVPIF</sequence>
<evidence type="ECO:0008006" key="3">
    <source>
        <dbReference type="Google" id="ProtNLM"/>
    </source>
</evidence>
<keyword evidence="1" id="KW-1133">Transmembrane helix</keyword>
<organism evidence="2">
    <name type="scientific">uncultured Woeseiaceae bacterium</name>
    <dbReference type="NCBI Taxonomy" id="1983305"/>
    <lineage>
        <taxon>Bacteria</taxon>
        <taxon>Pseudomonadati</taxon>
        <taxon>Pseudomonadota</taxon>
        <taxon>Gammaproteobacteria</taxon>
        <taxon>Woeseiales</taxon>
        <taxon>Woeseiaceae</taxon>
        <taxon>environmental samples</taxon>
    </lineage>
</organism>
<name>A0A7D9D1A5_9GAMM</name>
<dbReference type="AlphaFoldDB" id="A0A7D9D1A5"/>
<protein>
    <recommendedName>
        <fullName evidence="3">Type 4 fimbrial biogenesis protein PilX N-terminal domain-containing protein</fullName>
    </recommendedName>
</protein>
<reference evidence="2" key="1">
    <citation type="submission" date="2019-07" db="EMBL/GenBank/DDBJ databases">
        <authorList>
            <person name="Weber M."/>
            <person name="Kostadinov I."/>
            <person name="Kostadinov D I."/>
        </authorList>
    </citation>
    <scope>NUCLEOTIDE SEQUENCE</scope>
    <source>
        <strain evidence="2">Gfbio:sag-sample-m06:053724c1-46a9-4a36-b237-ea2bf867836b</strain>
    </source>
</reference>
<evidence type="ECO:0000313" key="2">
    <source>
        <dbReference type="EMBL" id="VUX55363.1"/>
    </source>
</evidence>
<keyword evidence="1" id="KW-0812">Transmembrane</keyword>
<gene>
    <name evidence="2" type="ORF">JTBM06_V1_10081</name>
</gene>
<dbReference type="EMBL" id="LR633967">
    <property type="protein sequence ID" value="VUX55363.1"/>
    <property type="molecule type" value="Genomic_DNA"/>
</dbReference>
<proteinExistence type="predicted"/>
<evidence type="ECO:0000256" key="1">
    <source>
        <dbReference type="SAM" id="Phobius"/>
    </source>
</evidence>
<accession>A0A7D9D1A5</accession>
<keyword evidence="1" id="KW-0472">Membrane</keyword>
<feature type="transmembrane region" description="Helical" evidence="1">
    <location>
        <begin position="20"/>
        <end position="38"/>
    </location>
</feature>